<dbReference type="RefSeq" id="WP_140041814.1">
    <property type="nucleotide sequence ID" value="NZ_CP041016.1"/>
</dbReference>
<evidence type="ECO:0000313" key="3">
    <source>
        <dbReference type="Proteomes" id="UP000311469"/>
    </source>
</evidence>
<feature type="compositionally biased region" description="Basic and acidic residues" evidence="1">
    <location>
        <begin position="9"/>
        <end position="23"/>
    </location>
</feature>
<dbReference type="KEGG" id="sufl:FIL70_05880"/>
<dbReference type="Proteomes" id="UP000311469">
    <property type="component" value="Chromosome cSF1"/>
</dbReference>
<feature type="region of interest" description="Disordered" evidence="1">
    <location>
        <begin position="1"/>
        <end position="23"/>
    </location>
</feature>
<dbReference type="EMBL" id="CP041016">
    <property type="protein sequence ID" value="QDC36823.1"/>
    <property type="molecule type" value="Genomic_DNA"/>
</dbReference>
<protein>
    <submittedName>
        <fullName evidence="2">Uncharacterized protein</fullName>
    </submittedName>
</protein>
<accession>A0A5B8CC49</accession>
<organism evidence="2 3">
    <name type="scientific">Sphingobium fuliginis ATCC 27551</name>
    <dbReference type="NCBI Taxonomy" id="1208342"/>
    <lineage>
        <taxon>Bacteria</taxon>
        <taxon>Pseudomonadati</taxon>
        <taxon>Pseudomonadota</taxon>
        <taxon>Alphaproteobacteria</taxon>
        <taxon>Sphingomonadales</taxon>
        <taxon>Sphingomonadaceae</taxon>
        <taxon>Sphingobium</taxon>
    </lineage>
</organism>
<name>A0A5B8CC49_SPHSA</name>
<gene>
    <name evidence="2" type="ORF">FIL70_05880</name>
</gene>
<evidence type="ECO:0000256" key="1">
    <source>
        <dbReference type="SAM" id="MobiDB-lite"/>
    </source>
</evidence>
<proteinExistence type="predicted"/>
<reference evidence="2 3" key="1">
    <citation type="submission" date="2019-06" db="EMBL/GenBank/DDBJ databases">
        <title>Genome organization and adaptive potential of archetypical organophosphate degarding Sphingobium fuliginis ATCC 27551.</title>
        <authorList>
            <person name="Sarwar A."/>
            <person name="Parthasarathy S."/>
            <person name="Singh C."/>
            <person name="Siddavattam D."/>
        </authorList>
    </citation>
    <scope>NUCLEOTIDE SEQUENCE [LARGE SCALE GENOMIC DNA]</scope>
    <source>
        <strain evidence="2 3">ATCC 27551</strain>
    </source>
</reference>
<sequence>MLQIGHYNALERQREKQRSRDQDDLDLRCGAVSAEQLAHQNAFFDALSIRRAHIGRRGYIAL</sequence>
<dbReference type="AlphaFoldDB" id="A0A5B8CC49"/>
<evidence type="ECO:0000313" key="2">
    <source>
        <dbReference type="EMBL" id="QDC36823.1"/>
    </source>
</evidence>